<accession>A0A261FC79</accession>
<dbReference type="Proteomes" id="UP000228976">
    <property type="component" value="Unassembled WGS sequence"/>
</dbReference>
<dbReference type="EMBL" id="MWWU01000001">
    <property type="protein sequence ID" value="OZG56761.1"/>
    <property type="molecule type" value="Genomic_DNA"/>
</dbReference>
<feature type="transmembrane region" description="Helical" evidence="1">
    <location>
        <begin position="74"/>
        <end position="94"/>
    </location>
</feature>
<feature type="transmembrane region" description="Helical" evidence="1">
    <location>
        <begin position="43"/>
        <end position="62"/>
    </location>
</feature>
<dbReference type="AlphaFoldDB" id="A0A261FC79"/>
<keyword evidence="1" id="KW-0472">Membrane</keyword>
<dbReference type="RefSeq" id="WP_094689202.1">
    <property type="nucleotide sequence ID" value="NZ_JACBYZ010000001.1"/>
</dbReference>
<reference evidence="2 3" key="1">
    <citation type="journal article" date="2017" name="BMC Genomics">
        <title>Comparative genomic and phylogenomic analyses of the Bifidobacteriaceae family.</title>
        <authorList>
            <person name="Lugli G.A."/>
            <person name="Milani C."/>
            <person name="Turroni F."/>
            <person name="Duranti S."/>
            <person name="Mancabelli L."/>
            <person name="Mangifesta M."/>
            <person name="Ferrario C."/>
            <person name="Modesto M."/>
            <person name="Mattarelli P."/>
            <person name="Jiri K."/>
            <person name="van Sinderen D."/>
            <person name="Ventura M."/>
        </authorList>
    </citation>
    <scope>NUCLEOTIDE SEQUENCE [LARGE SCALE GENOMIC DNA]</scope>
    <source>
        <strain evidence="2 3">LMG 21773</strain>
    </source>
</reference>
<sequence length="104" mass="12023">MKKPNYLYSLLVASFLWVAIFLIGWFLYLSLNRTEYISLDSSWLILGVPLIACLCDSLFHAIKKAPVTVAERVSQMLGILFAHLVLPFMLFNWFHEGVHQKVHK</sequence>
<feature type="transmembrane region" description="Helical" evidence="1">
    <location>
        <begin position="6"/>
        <end position="31"/>
    </location>
</feature>
<comment type="caution">
    <text evidence="2">The sequence shown here is derived from an EMBL/GenBank/DDBJ whole genome shotgun (WGS) entry which is preliminary data.</text>
</comment>
<keyword evidence="1" id="KW-1133">Transmembrane helix</keyword>
<evidence type="ECO:0000313" key="2">
    <source>
        <dbReference type="EMBL" id="OZG56761.1"/>
    </source>
</evidence>
<protein>
    <submittedName>
        <fullName evidence="2">Uncharacterized protein</fullName>
    </submittedName>
</protein>
<evidence type="ECO:0000256" key="1">
    <source>
        <dbReference type="SAM" id="Phobius"/>
    </source>
</evidence>
<proteinExistence type="predicted"/>
<keyword evidence="1" id="KW-0812">Transmembrane</keyword>
<gene>
    <name evidence="2" type="ORF">AEAE_0070</name>
</gene>
<keyword evidence="3" id="KW-1185">Reference proteome</keyword>
<name>A0A261FC79_9BIFI</name>
<organism evidence="2 3">
    <name type="scientific">Aeriscardovia aeriphila</name>
    <dbReference type="NCBI Taxonomy" id="218139"/>
    <lineage>
        <taxon>Bacteria</taxon>
        <taxon>Bacillati</taxon>
        <taxon>Actinomycetota</taxon>
        <taxon>Actinomycetes</taxon>
        <taxon>Bifidobacteriales</taxon>
        <taxon>Bifidobacteriaceae</taxon>
        <taxon>Aeriscardovia</taxon>
    </lineage>
</organism>
<evidence type="ECO:0000313" key="3">
    <source>
        <dbReference type="Proteomes" id="UP000228976"/>
    </source>
</evidence>